<feature type="transmembrane region" description="Helical" evidence="5">
    <location>
        <begin position="314"/>
        <end position="331"/>
    </location>
</feature>
<name>A0ABV2QJ20_9MICO</name>
<dbReference type="InterPro" id="IPR036259">
    <property type="entry name" value="MFS_trans_sf"/>
</dbReference>
<dbReference type="PROSITE" id="PS50850">
    <property type="entry name" value="MFS"/>
    <property type="match status" value="1"/>
</dbReference>
<feature type="transmembrane region" description="Helical" evidence="5">
    <location>
        <begin position="73"/>
        <end position="93"/>
    </location>
</feature>
<accession>A0ABV2QJ20</accession>
<dbReference type="PANTHER" id="PTHR23530">
    <property type="entry name" value="TRANSPORT PROTEIN-RELATED"/>
    <property type="match status" value="1"/>
</dbReference>
<feature type="transmembrane region" description="Helical" evidence="5">
    <location>
        <begin position="12"/>
        <end position="33"/>
    </location>
</feature>
<dbReference type="Pfam" id="PF07690">
    <property type="entry name" value="MFS_1"/>
    <property type="match status" value="1"/>
</dbReference>
<dbReference type="Gene3D" id="1.20.1250.20">
    <property type="entry name" value="MFS general substrate transporter like domains"/>
    <property type="match status" value="1"/>
</dbReference>
<feature type="transmembrane region" description="Helical" evidence="5">
    <location>
        <begin position="99"/>
        <end position="124"/>
    </location>
</feature>
<evidence type="ECO:0000256" key="5">
    <source>
        <dbReference type="SAM" id="Phobius"/>
    </source>
</evidence>
<dbReference type="Proteomes" id="UP001549257">
    <property type="component" value="Unassembled WGS sequence"/>
</dbReference>
<dbReference type="SUPFAM" id="SSF103473">
    <property type="entry name" value="MFS general substrate transporter"/>
    <property type="match status" value="1"/>
</dbReference>
<feature type="transmembrane region" description="Helical" evidence="5">
    <location>
        <begin position="351"/>
        <end position="370"/>
    </location>
</feature>
<keyword evidence="4 5" id="KW-0472">Membrane</keyword>
<proteinExistence type="predicted"/>
<dbReference type="InterPro" id="IPR011701">
    <property type="entry name" value="MFS"/>
</dbReference>
<feature type="transmembrane region" description="Helical" evidence="5">
    <location>
        <begin position="291"/>
        <end position="308"/>
    </location>
</feature>
<gene>
    <name evidence="7" type="ORF">ABIE21_000529</name>
</gene>
<sequence>MNPAARRVQRVYLILLLGNTLAASFIWGINTLFLLDAGLSNFEAFAANAFFTAGMVVFEIPTGVVADTVGRKASYLLGTITLAATTGLYWLLWVWSAPFVWWAVASVLLGLGFTFFSGAVEAWLVDALTSTGYTGSLEAVFGRGLVVTGVAMFVGSVLGGVVAQATDLGVPFVLRAVILVIMFVFAAVVMRDMGFTPDRSLGPLKATRHVLSESVEHGLRKRSVRYVILSAPFASGVGIYAFYALQPYLLELYGDPSAYSIAGLAAAVLSLAQVAGGVLAPRLRGMFAKRTTTVIGASLISIATLILLGLNSLFWLAVILLVVWGFVFAVAGPVRQAYLNDMIPSKQRATVLSFDSLFGSLGGVFVQPALGRAADLGGYGTSLVIGGVVELIGIPFLFASRRQHDPADTNTAKQAADQ</sequence>
<dbReference type="RefSeq" id="WP_354023232.1">
    <property type="nucleotide sequence ID" value="NZ_JBEPSJ010000001.1"/>
</dbReference>
<feature type="transmembrane region" description="Helical" evidence="5">
    <location>
        <begin position="45"/>
        <end position="66"/>
    </location>
</feature>
<comment type="subcellular location">
    <subcellularLocation>
        <location evidence="1">Cell membrane</location>
        <topology evidence="1">Multi-pass membrane protein</topology>
    </subcellularLocation>
</comment>
<feature type="transmembrane region" description="Helical" evidence="5">
    <location>
        <begin position="257"/>
        <end position="279"/>
    </location>
</feature>
<feature type="transmembrane region" description="Helical" evidence="5">
    <location>
        <begin position="376"/>
        <end position="398"/>
    </location>
</feature>
<keyword evidence="2 5" id="KW-0812">Transmembrane</keyword>
<feature type="domain" description="Major facilitator superfamily (MFS) profile" evidence="6">
    <location>
        <begin position="1"/>
        <end position="405"/>
    </location>
</feature>
<comment type="caution">
    <text evidence="7">The sequence shown here is derived from an EMBL/GenBank/DDBJ whole genome shotgun (WGS) entry which is preliminary data.</text>
</comment>
<evidence type="ECO:0000256" key="1">
    <source>
        <dbReference type="ARBA" id="ARBA00004651"/>
    </source>
</evidence>
<keyword evidence="3 5" id="KW-1133">Transmembrane helix</keyword>
<evidence type="ECO:0000256" key="4">
    <source>
        <dbReference type="ARBA" id="ARBA00023136"/>
    </source>
</evidence>
<feature type="transmembrane region" description="Helical" evidence="5">
    <location>
        <begin position="172"/>
        <end position="190"/>
    </location>
</feature>
<evidence type="ECO:0000256" key="3">
    <source>
        <dbReference type="ARBA" id="ARBA00022989"/>
    </source>
</evidence>
<dbReference type="InterPro" id="IPR020846">
    <property type="entry name" value="MFS_dom"/>
</dbReference>
<evidence type="ECO:0000256" key="2">
    <source>
        <dbReference type="ARBA" id="ARBA00022692"/>
    </source>
</evidence>
<evidence type="ECO:0000313" key="8">
    <source>
        <dbReference type="Proteomes" id="UP001549257"/>
    </source>
</evidence>
<reference evidence="7 8" key="1">
    <citation type="submission" date="2024-06" db="EMBL/GenBank/DDBJ databases">
        <title>Sorghum-associated microbial communities from plants grown in Nebraska, USA.</title>
        <authorList>
            <person name="Schachtman D."/>
        </authorList>
    </citation>
    <scope>NUCLEOTIDE SEQUENCE [LARGE SCALE GENOMIC DNA]</scope>
    <source>
        <strain evidence="7 8">2857</strain>
    </source>
</reference>
<dbReference type="PANTHER" id="PTHR23530:SF1">
    <property type="entry name" value="PERMEASE, MAJOR FACILITATOR SUPERFAMILY-RELATED"/>
    <property type="match status" value="1"/>
</dbReference>
<keyword evidence="8" id="KW-1185">Reference proteome</keyword>
<dbReference type="InterPro" id="IPR053160">
    <property type="entry name" value="MFS_DHA3_Transporter"/>
</dbReference>
<organism evidence="7 8">
    <name type="scientific">Conyzicola nivalis</name>
    <dbReference type="NCBI Taxonomy" id="1477021"/>
    <lineage>
        <taxon>Bacteria</taxon>
        <taxon>Bacillati</taxon>
        <taxon>Actinomycetota</taxon>
        <taxon>Actinomycetes</taxon>
        <taxon>Micrococcales</taxon>
        <taxon>Microbacteriaceae</taxon>
        <taxon>Conyzicola</taxon>
    </lineage>
</organism>
<feature type="transmembrane region" description="Helical" evidence="5">
    <location>
        <begin position="145"/>
        <end position="166"/>
    </location>
</feature>
<dbReference type="EMBL" id="JBEPSJ010000001">
    <property type="protein sequence ID" value="MET4581039.1"/>
    <property type="molecule type" value="Genomic_DNA"/>
</dbReference>
<protein>
    <submittedName>
        <fullName evidence="7">MFS family permease</fullName>
    </submittedName>
</protein>
<evidence type="ECO:0000313" key="7">
    <source>
        <dbReference type="EMBL" id="MET4581039.1"/>
    </source>
</evidence>
<feature type="transmembrane region" description="Helical" evidence="5">
    <location>
        <begin position="226"/>
        <end position="245"/>
    </location>
</feature>
<evidence type="ECO:0000259" key="6">
    <source>
        <dbReference type="PROSITE" id="PS50850"/>
    </source>
</evidence>